<dbReference type="RefSeq" id="WP_079722459.1">
    <property type="nucleotide sequence ID" value="NZ_BMCL01000003.1"/>
</dbReference>
<reference evidence="1 2" key="1">
    <citation type="submission" date="2017-02" db="EMBL/GenBank/DDBJ databases">
        <authorList>
            <person name="Peterson S.W."/>
        </authorList>
    </citation>
    <scope>NUCLEOTIDE SEQUENCE [LARGE SCALE GENOMIC DNA]</scope>
    <source>
        <strain evidence="1 2">P15</strain>
    </source>
</reference>
<dbReference type="OrthoDB" id="8770768at2"/>
<evidence type="ECO:0000313" key="1">
    <source>
        <dbReference type="EMBL" id="SKC39225.1"/>
    </source>
</evidence>
<dbReference type="Proteomes" id="UP000190341">
    <property type="component" value="Unassembled WGS sequence"/>
</dbReference>
<keyword evidence="2" id="KW-1185">Reference proteome</keyword>
<protein>
    <recommendedName>
        <fullName evidence="3">MetA-pathway of phenol degradation</fullName>
    </recommendedName>
</protein>
<sequence length="253" mass="27824">MRQGRAAPVSSGDAKALFLMTTLLLPLPVLASSYEVGDADTGKGVKFKAQVSYLRNESEESWARPALEFGWGFAQRFELTAGSGYGLSNVHDGDEVTGHEGLRLAMKWRFLGDLDQSFKAAIEPELILPTGSRSLRGGDDRTLLTLPLRASKEFERTLLTGQIAWQRPLGSDETFWSVGGLAEYQAVPGLWLGAEIIHEESNSQQGKFQRGNVGFRWEVGENWSLFGALGRSFSHNEDGVHTYGRLGFEVALN</sequence>
<evidence type="ECO:0000313" key="2">
    <source>
        <dbReference type="Proteomes" id="UP000190341"/>
    </source>
</evidence>
<dbReference type="STRING" id="428993.SAMN06296058_0002"/>
<proteinExistence type="predicted"/>
<organism evidence="1 2">
    <name type="scientific">Pseudoxanthomonas indica</name>
    <dbReference type="NCBI Taxonomy" id="428993"/>
    <lineage>
        <taxon>Bacteria</taxon>
        <taxon>Pseudomonadati</taxon>
        <taxon>Pseudomonadota</taxon>
        <taxon>Gammaproteobacteria</taxon>
        <taxon>Lysobacterales</taxon>
        <taxon>Lysobacteraceae</taxon>
        <taxon>Pseudoxanthomonas</taxon>
    </lineage>
</organism>
<dbReference type="SUPFAM" id="SSF56935">
    <property type="entry name" value="Porins"/>
    <property type="match status" value="1"/>
</dbReference>
<gene>
    <name evidence="1" type="ORF">SAMN06296058_0002</name>
</gene>
<name>A0A1T5IJ99_9GAMM</name>
<dbReference type="AlphaFoldDB" id="A0A1T5IJ99"/>
<evidence type="ECO:0008006" key="3">
    <source>
        <dbReference type="Google" id="ProtNLM"/>
    </source>
</evidence>
<dbReference type="EMBL" id="FUZV01000001">
    <property type="protein sequence ID" value="SKC39225.1"/>
    <property type="molecule type" value="Genomic_DNA"/>
</dbReference>
<accession>A0A1T5IJ99</accession>